<feature type="compositionally biased region" description="Acidic residues" evidence="1">
    <location>
        <begin position="310"/>
        <end position="326"/>
    </location>
</feature>
<accession>A0AAW0B182</accession>
<evidence type="ECO:0000256" key="1">
    <source>
        <dbReference type="SAM" id="MobiDB-lite"/>
    </source>
</evidence>
<protein>
    <submittedName>
        <fullName evidence="2">Uncharacterized protein</fullName>
    </submittedName>
</protein>
<feature type="region of interest" description="Disordered" evidence="1">
    <location>
        <begin position="75"/>
        <end position="99"/>
    </location>
</feature>
<evidence type="ECO:0000313" key="2">
    <source>
        <dbReference type="EMBL" id="KAK7019276.1"/>
    </source>
</evidence>
<feature type="compositionally biased region" description="Low complexity" evidence="1">
    <location>
        <begin position="229"/>
        <end position="244"/>
    </location>
</feature>
<feature type="compositionally biased region" description="Low complexity" evidence="1">
    <location>
        <begin position="252"/>
        <end position="276"/>
    </location>
</feature>
<feature type="region of interest" description="Disordered" evidence="1">
    <location>
        <begin position="227"/>
        <end position="401"/>
    </location>
</feature>
<proteinExistence type="predicted"/>
<comment type="caution">
    <text evidence="2">The sequence shown here is derived from an EMBL/GenBank/DDBJ whole genome shotgun (WGS) entry which is preliminary data.</text>
</comment>
<gene>
    <name evidence="2" type="ORF">R3P38DRAFT_3199465</name>
</gene>
<reference evidence="2 3" key="1">
    <citation type="journal article" date="2024" name="J Genomics">
        <title>Draft genome sequencing and assembly of Favolaschia claudopus CIRM-BRFM 2984 isolated from oak limbs.</title>
        <authorList>
            <person name="Navarro D."/>
            <person name="Drula E."/>
            <person name="Chaduli D."/>
            <person name="Cazenave R."/>
            <person name="Ahrendt S."/>
            <person name="Wang J."/>
            <person name="Lipzen A."/>
            <person name="Daum C."/>
            <person name="Barry K."/>
            <person name="Grigoriev I.V."/>
            <person name="Favel A."/>
            <person name="Rosso M.N."/>
            <person name="Martin F."/>
        </authorList>
    </citation>
    <scope>NUCLEOTIDE SEQUENCE [LARGE SCALE GENOMIC DNA]</scope>
    <source>
        <strain evidence="2 3">CIRM-BRFM 2984</strain>
    </source>
</reference>
<evidence type="ECO:0000313" key="3">
    <source>
        <dbReference type="Proteomes" id="UP001362999"/>
    </source>
</evidence>
<sequence>MPFGLDDTEAQALLRILPHILRQQSTNPAAPLLDSSLTPEDLSSLALVSDRLLAGNWGICKFGFFCWHQIKPRSDVAGPSEEPAPRTPPRVPTTPRAHLRSTDRRLTPLENRVLIPRISLFQDKENADSANANANAFANGLAVREPRTPTVFASPRPRLLSSPVFVASPSTSTRVIPIASPFTSTPVIRLPGGTSLLSSIMYSPFTPTPAPISQHLQQTSATLAFPNFSSPVHSSQSPLPSSPSRTPPPRLLSPLQLDSEPMSPSSTLVSSSPVKPTQTDAVSAPGKRTGTEAGFPDGGRRSNRLRGGAGDDEDDEDDEDEDEDYEPGAGGKKKCKRNGTTTRASKSSHREKVASTAVGMSRQLQRQAPAEPTRKGKGRKGGGRKRTRQEWEVVGAPEVDR</sequence>
<keyword evidence="3" id="KW-1185">Reference proteome</keyword>
<name>A0AAW0B182_9AGAR</name>
<dbReference type="AlphaFoldDB" id="A0AAW0B182"/>
<dbReference type="EMBL" id="JAWWNJ010000044">
    <property type="protein sequence ID" value="KAK7019276.1"/>
    <property type="molecule type" value="Genomic_DNA"/>
</dbReference>
<dbReference type="Proteomes" id="UP001362999">
    <property type="component" value="Unassembled WGS sequence"/>
</dbReference>
<organism evidence="2 3">
    <name type="scientific">Favolaschia claudopus</name>
    <dbReference type="NCBI Taxonomy" id="2862362"/>
    <lineage>
        <taxon>Eukaryota</taxon>
        <taxon>Fungi</taxon>
        <taxon>Dikarya</taxon>
        <taxon>Basidiomycota</taxon>
        <taxon>Agaricomycotina</taxon>
        <taxon>Agaricomycetes</taxon>
        <taxon>Agaricomycetidae</taxon>
        <taxon>Agaricales</taxon>
        <taxon>Marasmiineae</taxon>
        <taxon>Mycenaceae</taxon>
        <taxon>Favolaschia</taxon>
    </lineage>
</organism>
<feature type="compositionally biased region" description="Basic residues" evidence="1">
    <location>
        <begin position="375"/>
        <end position="387"/>
    </location>
</feature>